<organism evidence="2 3">
    <name type="scientific">Donghicola tyrosinivorans</name>
    <dbReference type="NCBI Taxonomy" id="1652492"/>
    <lineage>
        <taxon>Bacteria</taxon>
        <taxon>Pseudomonadati</taxon>
        <taxon>Pseudomonadota</taxon>
        <taxon>Alphaproteobacteria</taxon>
        <taxon>Rhodobacterales</taxon>
        <taxon>Roseobacteraceae</taxon>
        <taxon>Donghicola</taxon>
    </lineage>
</organism>
<feature type="domain" description="PAS fold-4" evidence="1">
    <location>
        <begin position="27"/>
        <end position="129"/>
    </location>
</feature>
<dbReference type="InterPro" id="IPR035965">
    <property type="entry name" value="PAS-like_dom_sf"/>
</dbReference>
<dbReference type="InterPro" id="IPR013656">
    <property type="entry name" value="PAS_4"/>
</dbReference>
<dbReference type="RefSeq" id="WP_106267404.1">
    <property type="nucleotide sequence ID" value="NZ_PVTQ01000015.1"/>
</dbReference>
<dbReference type="SUPFAM" id="SSF55785">
    <property type="entry name" value="PYP-like sensor domain (PAS domain)"/>
    <property type="match status" value="1"/>
</dbReference>
<dbReference type="CDD" id="cd00130">
    <property type="entry name" value="PAS"/>
    <property type="match status" value="1"/>
</dbReference>
<keyword evidence="3" id="KW-1185">Reference proteome</keyword>
<dbReference type="OrthoDB" id="7877362at2"/>
<dbReference type="Gene3D" id="3.30.450.20">
    <property type="entry name" value="PAS domain"/>
    <property type="match status" value="1"/>
</dbReference>
<dbReference type="Pfam" id="PF08448">
    <property type="entry name" value="PAS_4"/>
    <property type="match status" value="1"/>
</dbReference>
<evidence type="ECO:0000259" key="1">
    <source>
        <dbReference type="Pfam" id="PF08448"/>
    </source>
</evidence>
<proteinExistence type="predicted"/>
<protein>
    <submittedName>
        <fullName evidence="2">PAS domain S-box-containing protein</fullName>
    </submittedName>
</protein>
<evidence type="ECO:0000313" key="3">
    <source>
        <dbReference type="Proteomes" id="UP000238392"/>
    </source>
</evidence>
<reference evidence="2 3" key="1">
    <citation type="submission" date="2018-03" db="EMBL/GenBank/DDBJ databases">
        <title>Genomic Encyclopedia of Archaeal and Bacterial Type Strains, Phase II (KMG-II): from individual species to whole genera.</title>
        <authorList>
            <person name="Goeker M."/>
        </authorList>
    </citation>
    <scope>NUCLEOTIDE SEQUENCE [LARGE SCALE GENOMIC DNA]</scope>
    <source>
        <strain evidence="2 3">DSM 100212</strain>
    </source>
</reference>
<dbReference type="EMBL" id="PVTQ01000015">
    <property type="protein sequence ID" value="PRY85601.1"/>
    <property type="molecule type" value="Genomic_DNA"/>
</dbReference>
<dbReference type="AlphaFoldDB" id="A0A2T0WFX1"/>
<gene>
    <name evidence="2" type="ORF">CLV74_11554</name>
</gene>
<accession>A0A2T0WFX1</accession>
<comment type="caution">
    <text evidence="2">The sequence shown here is derived from an EMBL/GenBank/DDBJ whole genome shotgun (WGS) entry which is preliminary data.</text>
</comment>
<dbReference type="Proteomes" id="UP000238392">
    <property type="component" value="Unassembled WGS sequence"/>
</dbReference>
<evidence type="ECO:0000313" key="2">
    <source>
        <dbReference type="EMBL" id="PRY85601.1"/>
    </source>
</evidence>
<sequence>MKILVGDVEVAASSVGSILGHVAERADLCIKVLDRDGYVRAVNERGLALLQVPQDQFCGQIWADLWTEEYHAKAANAVELGLQGVTTSFTGRFRTGDGVMRTWVVEVMPLDRNGGEVTKLLVISSDVTAVPISESQSDIEAEAIATLMDNCMRTLHKLRNVVSTTNGAARIMQRGASAERLEELAKLMQDSALQCNEVIASMESALDLCEQLGLDQAGQETAPDQKDSFGIQ</sequence>
<dbReference type="InterPro" id="IPR000014">
    <property type="entry name" value="PAS"/>
</dbReference>
<name>A0A2T0WFX1_9RHOB</name>